<dbReference type="EMBL" id="CP071503">
    <property type="protein sequence ID" value="QSX35035.1"/>
    <property type="molecule type" value="Genomic_DNA"/>
</dbReference>
<accession>A0ABX7QVM4</accession>
<protein>
    <submittedName>
        <fullName evidence="1">Uncharacterized protein</fullName>
    </submittedName>
</protein>
<gene>
    <name evidence="1" type="ORF">JYB87_07395</name>
</gene>
<dbReference type="Proteomes" id="UP000662770">
    <property type="component" value="Chromosome"/>
</dbReference>
<name>A0ABX7QVM4_9GAMM</name>
<organism evidence="1 2">
    <name type="scientific">Shewanella avicenniae</name>
    <dbReference type="NCBI Taxonomy" id="2814294"/>
    <lineage>
        <taxon>Bacteria</taxon>
        <taxon>Pseudomonadati</taxon>
        <taxon>Pseudomonadota</taxon>
        <taxon>Gammaproteobacteria</taxon>
        <taxon>Alteromonadales</taxon>
        <taxon>Shewanellaceae</taxon>
        <taxon>Shewanella</taxon>
    </lineage>
</organism>
<dbReference type="RefSeq" id="WP_207356231.1">
    <property type="nucleotide sequence ID" value="NZ_CP071503.1"/>
</dbReference>
<sequence>MSINQVAIIVHEDEQVIRELAQKMHIWVAATDKNKVVVEALWQLDTPEELTISHYVVSPDSSEEEMVLLAKDLVENHHSSVFGAAPWLEVQVHGCNLTKKLASEFQEYGNTLLTKQGYGFNVTRPSE</sequence>
<evidence type="ECO:0000313" key="2">
    <source>
        <dbReference type="Proteomes" id="UP000662770"/>
    </source>
</evidence>
<proteinExistence type="predicted"/>
<reference evidence="1 2" key="1">
    <citation type="submission" date="2021-03" db="EMBL/GenBank/DDBJ databases">
        <title>Novel species identification of genus Shewanella.</title>
        <authorList>
            <person name="Liu G."/>
            <person name="Zhang Q."/>
        </authorList>
    </citation>
    <scope>NUCLEOTIDE SEQUENCE [LARGE SCALE GENOMIC DNA]</scope>
    <source>
        <strain evidence="1 2">FJAT-51800</strain>
    </source>
</reference>
<keyword evidence="2" id="KW-1185">Reference proteome</keyword>
<evidence type="ECO:0000313" key="1">
    <source>
        <dbReference type="EMBL" id="QSX35035.1"/>
    </source>
</evidence>